<dbReference type="Pfam" id="PF02163">
    <property type="entry name" value="Peptidase_M50"/>
    <property type="match status" value="1"/>
</dbReference>
<keyword evidence="5" id="KW-0645">Protease</keyword>
<keyword evidence="10 11" id="KW-0472">Membrane</keyword>
<keyword evidence="4" id="KW-0934">Plastid</keyword>
<dbReference type="GO" id="GO:0016020">
    <property type="term" value="C:membrane"/>
    <property type="evidence" value="ECO:0007669"/>
    <property type="project" value="UniProtKB-SubCell"/>
</dbReference>
<evidence type="ECO:0000256" key="1">
    <source>
        <dbReference type="ARBA" id="ARBA00004141"/>
    </source>
</evidence>
<organism evidence="13">
    <name type="scientific">marine sediment metagenome</name>
    <dbReference type="NCBI Taxonomy" id="412755"/>
    <lineage>
        <taxon>unclassified sequences</taxon>
        <taxon>metagenomes</taxon>
        <taxon>ecological metagenomes</taxon>
    </lineage>
</organism>
<dbReference type="InterPro" id="IPR008915">
    <property type="entry name" value="Peptidase_M50"/>
</dbReference>
<evidence type="ECO:0000256" key="4">
    <source>
        <dbReference type="ARBA" id="ARBA00022640"/>
    </source>
</evidence>
<feature type="transmembrane region" description="Helical" evidence="11">
    <location>
        <begin position="85"/>
        <end position="104"/>
    </location>
</feature>
<evidence type="ECO:0000256" key="8">
    <source>
        <dbReference type="ARBA" id="ARBA00022946"/>
    </source>
</evidence>
<evidence type="ECO:0000256" key="5">
    <source>
        <dbReference type="ARBA" id="ARBA00022670"/>
    </source>
</evidence>
<feature type="transmembrane region" description="Helical" evidence="11">
    <location>
        <begin position="254"/>
        <end position="277"/>
    </location>
</feature>
<dbReference type="GO" id="GO:0006508">
    <property type="term" value="P:proteolysis"/>
    <property type="evidence" value="ECO:0007669"/>
    <property type="project" value="UniProtKB-KW"/>
</dbReference>
<evidence type="ECO:0000313" key="13">
    <source>
        <dbReference type="EMBL" id="KKL23229.1"/>
    </source>
</evidence>
<keyword evidence="3" id="KW-0150">Chloroplast</keyword>
<accession>A0A0F9BMY1</accession>
<feature type="transmembrane region" description="Helical" evidence="11">
    <location>
        <begin position="185"/>
        <end position="210"/>
    </location>
</feature>
<evidence type="ECO:0000259" key="12">
    <source>
        <dbReference type="Pfam" id="PF02163"/>
    </source>
</evidence>
<gene>
    <name evidence="13" type="ORF">LCGC14_2427500</name>
</gene>
<evidence type="ECO:0000256" key="6">
    <source>
        <dbReference type="ARBA" id="ARBA00022692"/>
    </source>
</evidence>
<evidence type="ECO:0000256" key="9">
    <source>
        <dbReference type="ARBA" id="ARBA00022989"/>
    </source>
</evidence>
<comment type="caution">
    <text evidence="13">The sequence shown here is derived from an EMBL/GenBank/DDBJ whole genome shotgun (WGS) entry which is preliminary data.</text>
</comment>
<feature type="transmembrane region" description="Helical" evidence="11">
    <location>
        <begin position="343"/>
        <end position="363"/>
    </location>
</feature>
<comment type="subcellular location">
    <subcellularLocation>
        <location evidence="1">Membrane</location>
        <topology evidence="1">Multi-pass membrane protein</topology>
    </subcellularLocation>
    <subcellularLocation>
        <location evidence="2">Plastid</location>
        <location evidence="2">Chloroplast</location>
    </subcellularLocation>
</comment>
<protein>
    <recommendedName>
        <fullName evidence="12">Peptidase M50 domain-containing protein</fullName>
    </recommendedName>
</protein>
<evidence type="ECO:0000256" key="10">
    <source>
        <dbReference type="ARBA" id="ARBA00023136"/>
    </source>
</evidence>
<keyword evidence="6 11" id="KW-0812">Transmembrane</keyword>
<dbReference type="EMBL" id="LAZR01037052">
    <property type="protein sequence ID" value="KKL23229.1"/>
    <property type="molecule type" value="Genomic_DNA"/>
</dbReference>
<dbReference type="PANTHER" id="PTHR31412:SF0">
    <property type="entry name" value="ZINC METALLOPROTEASE EGY1, CHLOROPLASTIC-RELATED"/>
    <property type="match status" value="1"/>
</dbReference>
<feature type="transmembrane region" description="Helical" evidence="11">
    <location>
        <begin position="297"/>
        <end position="322"/>
    </location>
</feature>
<keyword evidence="7" id="KW-0378">Hydrolase</keyword>
<dbReference type="PANTHER" id="PTHR31412">
    <property type="entry name" value="ZINC METALLOPROTEASE EGY1"/>
    <property type="match status" value="1"/>
</dbReference>
<feature type="transmembrane region" description="Helical" evidence="11">
    <location>
        <begin position="157"/>
        <end position="179"/>
    </location>
</feature>
<keyword evidence="9 11" id="KW-1133">Transmembrane helix</keyword>
<evidence type="ECO:0000256" key="2">
    <source>
        <dbReference type="ARBA" id="ARBA00004229"/>
    </source>
</evidence>
<reference evidence="13" key="1">
    <citation type="journal article" date="2015" name="Nature">
        <title>Complex archaea that bridge the gap between prokaryotes and eukaryotes.</title>
        <authorList>
            <person name="Spang A."/>
            <person name="Saw J.H."/>
            <person name="Jorgensen S.L."/>
            <person name="Zaremba-Niedzwiedzka K."/>
            <person name="Martijn J."/>
            <person name="Lind A.E."/>
            <person name="van Eijk R."/>
            <person name="Schleper C."/>
            <person name="Guy L."/>
            <person name="Ettema T.J."/>
        </authorList>
    </citation>
    <scope>NUCLEOTIDE SEQUENCE</scope>
</reference>
<sequence length="364" mass="40309">MSEPTQEEVISIVSSQFEVTNVDLTLDTLKFRIEDKEFKTKFVELAQKLESRDLICRMAKTSEGTYILVNRFPPRKQRKLLPGSWLPRILFAIVIGFVMIDGYYRTIGANSLVNIDIGDPFEIAIIYTISLVGILGIHESGHLIVAKFHKLKTSWPYFIPGIPIYGIPTFGAVITSRGLTVNRHILFDVAIAGPIAGLVITIIVLMYGAYTAPVITDELAEDLFSRSQLIEMNEPLLMIATLAMFGKGGQGEEVLMTPVLFAAWLGFLITFLNLLPAWQLDGGHMARALFGAKLHRIGTYASIGVLVLLGYWVMGMFILLLSSRNPSAMPLDDVSPVPKNRKFLYIVIVVLAILCAPIPPSMLP</sequence>
<evidence type="ECO:0000256" key="11">
    <source>
        <dbReference type="SAM" id="Phobius"/>
    </source>
</evidence>
<dbReference type="InterPro" id="IPR044838">
    <property type="entry name" value="EGY1-like"/>
</dbReference>
<dbReference type="GO" id="GO:0008233">
    <property type="term" value="F:peptidase activity"/>
    <property type="evidence" value="ECO:0007669"/>
    <property type="project" value="UniProtKB-KW"/>
</dbReference>
<proteinExistence type="predicted"/>
<dbReference type="GO" id="GO:0009507">
    <property type="term" value="C:chloroplast"/>
    <property type="evidence" value="ECO:0007669"/>
    <property type="project" value="UniProtKB-SubCell"/>
</dbReference>
<feature type="transmembrane region" description="Helical" evidence="11">
    <location>
        <begin position="124"/>
        <end position="145"/>
    </location>
</feature>
<dbReference type="AlphaFoldDB" id="A0A0F9BMY1"/>
<keyword evidence="8" id="KW-0809">Transit peptide</keyword>
<evidence type="ECO:0000256" key="3">
    <source>
        <dbReference type="ARBA" id="ARBA00022528"/>
    </source>
</evidence>
<dbReference type="CDD" id="cd06160">
    <property type="entry name" value="S2P-M50_like_2"/>
    <property type="match status" value="1"/>
</dbReference>
<feature type="domain" description="Peptidase M50" evidence="12">
    <location>
        <begin position="128"/>
        <end position="297"/>
    </location>
</feature>
<evidence type="ECO:0000256" key="7">
    <source>
        <dbReference type="ARBA" id="ARBA00022801"/>
    </source>
</evidence>
<name>A0A0F9BMY1_9ZZZZ</name>